<dbReference type="Proteomes" id="UP000250603">
    <property type="component" value="Unassembled WGS sequence"/>
</dbReference>
<evidence type="ECO:0000313" key="1">
    <source>
        <dbReference type="EMBL" id="RAY28352.1"/>
    </source>
</evidence>
<comment type="caution">
    <text evidence="1">The sequence shown here is derived from an EMBL/GenBank/DDBJ whole genome shotgun (WGS) entry which is preliminary data.</text>
</comment>
<evidence type="ECO:0000313" key="2">
    <source>
        <dbReference type="Proteomes" id="UP000250603"/>
    </source>
</evidence>
<sequence length="344" mass="37809">MMIIGNERIDLSPLFQLTSTRNFLLSSLNIFDGDGVTSHKVSVSRLLEDNTSLYNQPTARFSNQHNVTARQSGKEWLIELPFFMREDLIVPADIQGKRKPGSDIQETVTDIYSDYMNKHAVAFMRTRESYLARSLFSGQVYTPKTDDLLIDFGDLFGVAPMNTTLDLTATDSSTLRAIDDMVSQITEAAQSQAAAVERIIVFAKGGFYSDLRFSPAMEAAFRYVSPLDEGNVVFQRRDLLPGVSTFSIPGSNVDVIKVTDPLLLAQMGDADAIAIPQFAKGSGIYTNIYGAASSTFELLNAAPAEVYSWSFESERGNAINVISENSALPVNHGLNFSVHIKASE</sequence>
<accession>A0ABX9F7J5</accession>
<gene>
    <name evidence="1" type="ORF">DP181_07025</name>
</gene>
<keyword evidence="2" id="KW-1185">Reference proteome</keyword>
<name>A0ABX9F7J5_9ENTR</name>
<proteinExistence type="predicted"/>
<dbReference type="InterPro" id="IPR005564">
    <property type="entry name" value="Major_capsid_GpE"/>
</dbReference>
<protein>
    <submittedName>
        <fullName evidence="1">Phage capsid protein</fullName>
    </submittedName>
</protein>
<dbReference type="EMBL" id="QMCK01000018">
    <property type="protein sequence ID" value="RAY28352.1"/>
    <property type="molecule type" value="Genomic_DNA"/>
</dbReference>
<organism evidence="1 2">
    <name type="scientific">Enterobacter kobei</name>
    <dbReference type="NCBI Taxonomy" id="208224"/>
    <lineage>
        <taxon>Bacteria</taxon>
        <taxon>Pseudomonadati</taxon>
        <taxon>Pseudomonadota</taxon>
        <taxon>Gammaproteobacteria</taxon>
        <taxon>Enterobacterales</taxon>
        <taxon>Enterobacteriaceae</taxon>
        <taxon>Enterobacter</taxon>
        <taxon>Enterobacter cloacae complex</taxon>
    </lineage>
</organism>
<dbReference type="Pfam" id="PF03864">
    <property type="entry name" value="Phage_cap_E"/>
    <property type="match status" value="1"/>
</dbReference>
<reference evidence="1 2" key="1">
    <citation type="submission" date="2018-06" db="EMBL/GenBank/DDBJ databases">
        <title>ACT-28, a chromosomally-encoded AmpC with carbapenemase activity from Enterobacter kobei.</title>
        <authorList>
            <person name="Jousset A.B."/>
            <person name="Oueslati S."/>
            <person name="Bernabeu S."/>
            <person name="Takissian J."/>
            <person name="Creton E."/>
            <person name="Vogel A."/>
            <person name="Cotellon G."/>
            <person name="Bonnin R.A."/>
            <person name="Dortet L."/>
            <person name="Naas T."/>
        </authorList>
    </citation>
    <scope>NUCLEOTIDE SEQUENCE [LARGE SCALE GENOMIC DNA]</scope>
    <source>
        <strain evidence="1 2">149H6</strain>
    </source>
</reference>